<accession>A0ABQ8VNP2</accession>
<dbReference type="EMBL" id="JANVFT010000021">
    <property type="protein sequence ID" value="KAJ4497501.1"/>
    <property type="molecule type" value="Genomic_DNA"/>
</dbReference>
<gene>
    <name evidence="1" type="ORF">C8R41DRAFT_822495</name>
</gene>
<reference evidence="1" key="1">
    <citation type="submission" date="2022-08" db="EMBL/GenBank/DDBJ databases">
        <title>A Global Phylogenomic Analysis of the Shiitake Genus Lentinula.</title>
        <authorList>
            <consortium name="DOE Joint Genome Institute"/>
            <person name="Sierra-Patev S."/>
            <person name="Min B."/>
            <person name="Naranjo-Ortiz M."/>
            <person name="Looney B."/>
            <person name="Konkel Z."/>
            <person name="Slot J.C."/>
            <person name="Sakamoto Y."/>
            <person name="Steenwyk J.L."/>
            <person name="Rokas A."/>
            <person name="Carro J."/>
            <person name="Camarero S."/>
            <person name="Ferreira P."/>
            <person name="Molpeceres G."/>
            <person name="Ruiz-Duenas F.J."/>
            <person name="Serrano A."/>
            <person name="Henrissat B."/>
            <person name="Drula E."/>
            <person name="Hughes K.W."/>
            <person name="Mata J.L."/>
            <person name="Ishikawa N.K."/>
            <person name="Vargas-Isla R."/>
            <person name="Ushijima S."/>
            <person name="Smith C.A."/>
            <person name="Ahrendt S."/>
            <person name="Andreopoulos W."/>
            <person name="He G."/>
            <person name="Labutti K."/>
            <person name="Lipzen A."/>
            <person name="Ng V."/>
            <person name="Riley R."/>
            <person name="Sandor L."/>
            <person name="Barry K."/>
            <person name="Martinez A.T."/>
            <person name="Xiao Y."/>
            <person name="Gibbons J.G."/>
            <person name="Terashima K."/>
            <person name="Grigoriev I.V."/>
            <person name="Hibbett D.S."/>
        </authorList>
    </citation>
    <scope>NUCLEOTIDE SEQUENCE</scope>
    <source>
        <strain evidence="1">RHP3577 ss4</strain>
    </source>
</reference>
<evidence type="ECO:0000313" key="1">
    <source>
        <dbReference type="EMBL" id="KAJ4497501.1"/>
    </source>
</evidence>
<organism evidence="1 2">
    <name type="scientific">Lentinula lateritia</name>
    <dbReference type="NCBI Taxonomy" id="40482"/>
    <lineage>
        <taxon>Eukaryota</taxon>
        <taxon>Fungi</taxon>
        <taxon>Dikarya</taxon>
        <taxon>Basidiomycota</taxon>
        <taxon>Agaricomycotina</taxon>
        <taxon>Agaricomycetes</taxon>
        <taxon>Agaricomycetidae</taxon>
        <taxon>Agaricales</taxon>
        <taxon>Marasmiineae</taxon>
        <taxon>Omphalotaceae</taxon>
        <taxon>Lentinula</taxon>
    </lineage>
</organism>
<proteinExistence type="predicted"/>
<name>A0ABQ8VNP2_9AGAR</name>
<dbReference type="Proteomes" id="UP001150217">
    <property type="component" value="Unassembled WGS sequence"/>
</dbReference>
<sequence>MLYHGRGDSDIPTMDWVAFEPELAYTFCGVFGGAENCWLQNFVLTVLFGCLL</sequence>
<evidence type="ECO:0000313" key="2">
    <source>
        <dbReference type="Proteomes" id="UP001150217"/>
    </source>
</evidence>
<protein>
    <submittedName>
        <fullName evidence="1">Uncharacterized protein</fullName>
    </submittedName>
</protein>
<keyword evidence="2" id="KW-1185">Reference proteome</keyword>
<comment type="caution">
    <text evidence="1">The sequence shown here is derived from an EMBL/GenBank/DDBJ whole genome shotgun (WGS) entry which is preliminary data.</text>
</comment>